<accession>A0A7X3KQI4</accession>
<gene>
    <name evidence="2" type="ORF">GPM19_09905</name>
</gene>
<feature type="domain" description="RES" evidence="1">
    <location>
        <begin position="13"/>
        <end position="138"/>
    </location>
</feature>
<reference evidence="2 3" key="1">
    <citation type="submission" date="2019-12" db="EMBL/GenBank/DDBJ databases">
        <title>Halomonas rutogse sp. nov. isolated from two lakes on Tibetan Plateau.</title>
        <authorList>
            <person name="Gao P."/>
        </authorList>
    </citation>
    <scope>NUCLEOTIDE SEQUENCE [LARGE SCALE GENOMIC DNA]</scope>
    <source>
        <strain evidence="2 3">ZH2S</strain>
    </source>
</reference>
<evidence type="ECO:0000259" key="1">
    <source>
        <dbReference type="SMART" id="SM00953"/>
    </source>
</evidence>
<dbReference type="RefSeq" id="WP_160418872.1">
    <property type="nucleotide sequence ID" value="NZ_WTKP01000006.1"/>
</dbReference>
<dbReference type="SMART" id="SM00953">
    <property type="entry name" value="RES"/>
    <property type="match status" value="1"/>
</dbReference>
<dbReference type="AlphaFoldDB" id="A0A7X3KQI4"/>
<dbReference type="InterPro" id="IPR014914">
    <property type="entry name" value="RES_dom"/>
</dbReference>
<evidence type="ECO:0000313" key="2">
    <source>
        <dbReference type="EMBL" id="MWJ28515.1"/>
    </source>
</evidence>
<organism evidence="2 3">
    <name type="scientific">Vreelandella zhuhanensis</name>
    <dbReference type="NCBI Taxonomy" id="2684210"/>
    <lineage>
        <taxon>Bacteria</taxon>
        <taxon>Pseudomonadati</taxon>
        <taxon>Pseudomonadota</taxon>
        <taxon>Gammaproteobacteria</taxon>
        <taxon>Oceanospirillales</taxon>
        <taxon>Halomonadaceae</taxon>
        <taxon>Vreelandella</taxon>
    </lineage>
</organism>
<dbReference type="EMBL" id="WTKP01000006">
    <property type="protein sequence ID" value="MWJ28515.1"/>
    <property type="molecule type" value="Genomic_DNA"/>
</dbReference>
<comment type="caution">
    <text evidence="2">The sequence shown here is derived from an EMBL/GenBank/DDBJ whole genome shotgun (WGS) entry which is preliminary data.</text>
</comment>
<proteinExistence type="predicted"/>
<protein>
    <submittedName>
        <fullName evidence="2">RES domain-containing protein</fullName>
    </submittedName>
</protein>
<evidence type="ECO:0000313" key="3">
    <source>
        <dbReference type="Proteomes" id="UP000437638"/>
    </source>
</evidence>
<name>A0A7X3KQI4_9GAMM</name>
<dbReference type="Proteomes" id="UP000437638">
    <property type="component" value="Unassembled WGS sequence"/>
</dbReference>
<keyword evidence="3" id="KW-1185">Reference proteome</keyword>
<dbReference type="Pfam" id="PF08808">
    <property type="entry name" value="RES"/>
    <property type="match status" value="1"/>
</dbReference>
<sequence>MGRVLWRISEFKDLSGIGGTVVSGRWHHKGRPIVYLADCPATALLEILVNLEIDLDELPETFTLLRVELHSDASERDARDVLPVEWNNHLAVTRQFGDDWLRKADTLLLQVPTAIVPHNSNFLFNPLHPDAGHVELTHFEFPVDPRLFRSAR</sequence>